<organism evidence="1 2">
    <name type="scientific">Pseudomonas phage vB_PaeM_C2-10_Ab08</name>
    <dbReference type="NCBI Taxonomy" id="1548903"/>
    <lineage>
        <taxon>Viruses</taxon>
        <taxon>Duplodnaviria</taxon>
        <taxon>Heunggongvirae</taxon>
        <taxon>Uroviricota</taxon>
        <taxon>Caudoviricetes</taxon>
        <taxon>Vandenendeviridae</taxon>
        <taxon>Skurskavirinae</taxon>
        <taxon>Pakpunavirus</taxon>
        <taxon>Pakpunavirus CAb1</taxon>
    </lineage>
</organism>
<proteinExistence type="predicted"/>
<name>A0A0A1IUS3_9CAUD</name>
<gene>
    <name evidence="1" type="primary">ORF16</name>
</gene>
<dbReference type="EMBL" id="LN610575">
    <property type="protein sequence ID" value="CEF89331.1"/>
    <property type="molecule type" value="Genomic_DNA"/>
</dbReference>
<protein>
    <submittedName>
        <fullName evidence="1">Uncharacterized protein</fullName>
    </submittedName>
</protein>
<accession>A0A0A1IUS3</accession>
<evidence type="ECO:0000313" key="1">
    <source>
        <dbReference type="EMBL" id="CEF89331.1"/>
    </source>
</evidence>
<evidence type="ECO:0000313" key="2">
    <source>
        <dbReference type="Proteomes" id="UP000030224"/>
    </source>
</evidence>
<reference evidence="1 2" key="1">
    <citation type="journal article" date="2015" name="PLoS ONE">
        <title>Investigation of a Large Collection of Pseudomonas aeruginosa Bacteriophages Collected from a Single Environmental Source in Abidjan, Cote d'Ivoire.</title>
        <authorList>
            <person name="Essoh C."/>
            <person name="Latino L."/>
            <person name="Midoux C."/>
            <person name="Blouin Y."/>
            <person name="Loukou G."/>
            <person name="Nguetta S.P."/>
            <person name="Lathro S."/>
            <person name="Cablanmian A."/>
            <person name="Kouassi A.K."/>
            <person name="Vergnaud G."/>
            <person name="Pourcel C."/>
        </authorList>
    </citation>
    <scope>NUCLEOTIDE SEQUENCE [LARGE SCALE GENOMIC DNA]</scope>
    <source>
        <strain evidence="1">Ab08</strain>
    </source>
</reference>
<dbReference type="Proteomes" id="UP000030224">
    <property type="component" value="Segment"/>
</dbReference>
<sequence>MSIDLDNLTAYELLYLQAQIIEKLRLKFEESGEGELEIKDVYRGMLLTMSSDGYTIPRGCECKVVNIDHADNFYPVLVEYTNQEGDYRHHWITYGELGQMVRR</sequence>